<feature type="transmembrane region" description="Helical" evidence="2">
    <location>
        <begin position="190"/>
        <end position="207"/>
    </location>
</feature>
<keyword evidence="2" id="KW-0472">Membrane</keyword>
<dbReference type="GO" id="GO:0008233">
    <property type="term" value="F:peptidase activity"/>
    <property type="evidence" value="ECO:0007669"/>
    <property type="project" value="UniProtKB-KW"/>
</dbReference>
<evidence type="ECO:0000256" key="1">
    <source>
        <dbReference type="ARBA" id="ARBA00009067"/>
    </source>
</evidence>
<evidence type="ECO:0000256" key="2">
    <source>
        <dbReference type="SAM" id="Phobius"/>
    </source>
</evidence>
<gene>
    <name evidence="4" type="ORF">ABID28_000461</name>
</gene>
<dbReference type="RefSeq" id="WP_354367715.1">
    <property type="nucleotide sequence ID" value="NZ_JBEPLN010000005.1"/>
</dbReference>
<dbReference type="InterPro" id="IPR003675">
    <property type="entry name" value="Rce1/LyrA-like_dom"/>
</dbReference>
<evidence type="ECO:0000313" key="4">
    <source>
        <dbReference type="EMBL" id="MET3633827.1"/>
    </source>
</evidence>
<dbReference type="Proteomes" id="UP001549037">
    <property type="component" value="Unassembled WGS sequence"/>
</dbReference>
<feature type="transmembrane region" description="Helical" evidence="2">
    <location>
        <begin position="167"/>
        <end position="185"/>
    </location>
</feature>
<feature type="transmembrane region" description="Helical" evidence="2">
    <location>
        <begin position="40"/>
        <end position="61"/>
    </location>
</feature>
<dbReference type="GO" id="GO:0006508">
    <property type="term" value="P:proteolysis"/>
    <property type="evidence" value="ECO:0007669"/>
    <property type="project" value="UniProtKB-KW"/>
</dbReference>
<protein>
    <submittedName>
        <fullName evidence="4">Membrane protease YdiL (CAAX protease family)</fullName>
    </submittedName>
</protein>
<feature type="domain" description="CAAX prenyl protease 2/Lysostaphin resistance protein A-like" evidence="3">
    <location>
        <begin position="115"/>
        <end position="203"/>
    </location>
</feature>
<dbReference type="InterPro" id="IPR052710">
    <property type="entry name" value="CAAX_protease"/>
</dbReference>
<proteinExistence type="inferred from homology"/>
<comment type="caution">
    <text evidence="4">The sequence shown here is derived from an EMBL/GenBank/DDBJ whole genome shotgun (WGS) entry which is preliminary data.</text>
</comment>
<comment type="similarity">
    <text evidence="1">Belongs to the UPF0177 family.</text>
</comment>
<name>A0ABV2JDH9_9STRE</name>
<dbReference type="PANTHER" id="PTHR36435:SF1">
    <property type="entry name" value="CAAX AMINO TERMINAL PROTEASE FAMILY PROTEIN"/>
    <property type="match status" value="1"/>
</dbReference>
<feature type="transmembrane region" description="Helical" evidence="2">
    <location>
        <begin position="141"/>
        <end position="161"/>
    </location>
</feature>
<evidence type="ECO:0000313" key="5">
    <source>
        <dbReference type="Proteomes" id="UP001549037"/>
    </source>
</evidence>
<evidence type="ECO:0000259" key="3">
    <source>
        <dbReference type="Pfam" id="PF02517"/>
    </source>
</evidence>
<dbReference type="PANTHER" id="PTHR36435">
    <property type="entry name" value="SLR1288 PROTEIN"/>
    <property type="match status" value="1"/>
</dbReference>
<keyword evidence="2" id="KW-1133">Transmembrane helix</keyword>
<dbReference type="Pfam" id="PF02517">
    <property type="entry name" value="Rce1-like"/>
    <property type="match status" value="1"/>
</dbReference>
<organism evidence="4 5">
    <name type="scientific">Streptococcus porcorum</name>
    <dbReference type="NCBI Taxonomy" id="701526"/>
    <lineage>
        <taxon>Bacteria</taxon>
        <taxon>Bacillati</taxon>
        <taxon>Bacillota</taxon>
        <taxon>Bacilli</taxon>
        <taxon>Lactobacillales</taxon>
        <taxon>Streptococcaceae</taxon>
        <taxon>Streptococcus</taxon>
    </lineage>
</organism>
<feature type="transmembrane region" description="Helical" evidence="2">
    <location>
        <begin position="82"/>
        <end position="101"/>
    </location>
</feature>
<dbReference type="EMBL" id="JBEPLN010000005">
    <property type="protein sequence ID" value="MET3633827.1"/>
    <property type="molecule type" value="Genomic_DNA"/>
</dbReference>
<keyword evidence="4" id="KW-0378">Hydrolase</keyword>
<sequence>MKVVKQLLLAFFVLLLSSDIRNTLVSLILGNSIENLSQMTLGQGILLILLFSTLFLILLFIGRKGQWLNWDDSLFSKENVKWLIYTICGASLAYASFIFIFHDSQEVLPLNSIDFWLGIGSMILIAPMAEEMVFRGILPKVIFSQHLKLSLLITGFLFILPHYPDSLVSWLDYGISALLLSYLYYKTRRVELTIILHIFMNALVIIFG</sequence>
<reference evidence="4 5" key="1">
    <citation type="submission" date="2024-06" db="EMBL/GenBank/DDBJ databases">
        <title>Genomic Encyclopedia of Type Strains, Phase IV (KMG-IV): sequencing the most valuable type-strain genomes for metagenomic binning, comparative biology and taxonomic classification.</title>
        <authorList>
            <person name="Goeker M."/>
        </authorList>
    </citation>
    <scope>NUCLEOTIDE SEQUENCE [LARGE SCALE GENOMIC DNA]</scope>
    <source>
        <strain evidence="4 5">DSM 28302</strain>
    </source>
</reference>
<feature type="transmembrane region" description="Helical" evidence="2">
    <location>
        <begin position="113"/>
        <end position="129"/>
    </location>
</feature>
<accession>A0ABV2JDH9</accession>
<keyword evidence="5" id="KW-1185">Reference proteome</keyword>
<keyword evidence="4" id="KW-0645">Protease</keyword>
<keyword evidence="2" id="KW-0812">Transmembrane</keyword>